<dbReference type="InterPro" id="IPR050553">
    <property type="entry name" value="Thioredoxin_ResA/DsbE_sf"/>
</dbReference>
<dbReference type="EMBL" id="JACHIO010000006">
    <property type="protein sequence ID" value="MBB5063383.1"/>
    <property type="molecule type" value="Genomic_DNA"/>
</dbReference>
<organism evidence="3 4">
    <name type="scientific">Granulicella mallensis</name>
    <dbReference type="NCBI Taxonomy" id="940614"/>
    <lineage>
        <taxon>Bacteria</taxon>
        <taxon>Pseudomonadati</taxon>
        <taxon>Acidobacteriota</taxon>
        <taxon>Terriglobia</taxon>
        <taxon>Terriglobales</taxon>
        <taxon>Acidobacteriaceae</taxon>
        <taxon>Granulicella</taxon>
    </lineage>
</organism>
<dbReference type="Gene3D" id="3.40.30.10">
    <property type="entry name" value="Glutaredoxin"/>
    <property type="match status" value="1"/>
</dbReference>
<evidence type="ECO:0000259" key="2">
    <source>
        <dbReference type="PROSITE" id="PS51352"/>
    </source>
</evidence>
<dbReference type="PROSITE" id="PS51352">
    <property type="entry name" value="THIOREDOXIN_2"/>
    <property type="match status" value="1"/>
</dbReference>
<evidence type="ECO:0000256" key="1">
    <source>
        <dbReference type="SAM" id="SignalP"/>
    </source>
</evidence>
<feature type="domain" description="Thioredoxin" evidence="2">
    <location>
        <begin position="41"/>
        <end position="183"/>
    </location>
</feature>
<evidence type="ECO:0000313" key="3">
    <source>
        <dbReference type="EMBL" id="MBB5063383.1"/>
    </source>
</evidence>
<dbReference type="Proteomes" id="UP000584867">
    <property type="component" value="Unassembled WGS sequence"/>
</dbReference>
<dbReference type="CDD" id="cd02966">
    <property type="entry name" value="TlpA_like_family"/>
    <property type="match status" value="1"/>
</dbReference>
<dbReference type="GO" id="GO:0016209">
    <property type="term" value="F:antioxidant activity"/>
    <property type="evidence" value="ECO:0007669"/>
    <property type="project" value="InterPro"/>
</dbReference>
<dbReference type="SUPFAM" id="SSF52833">
    <property type="entry name" value="Thioredoxin-like"/>
    <property type="match status" value="1"/>
</dbReference>
<sequence length="183" mass="20403">MTSFRSIAVSAFALFLVGSPAGLSRAQHAPTSETLHAPILKSEAIQAPRFIFRDMDGKTHRLSEFRNKVVVLNFWGTWCPGCVLEMPTLQALYDRYHADPKVAFLIVSGLDAPQKVKTFRETRQYTLPMYILENDPRPKGLDGGAWPATYLISGDGIIRAELQGSGNWADPSVPKLIERLKKM</sequence>
<accession>A0A7W7ZNX9</accession>
<dbReference type="InterPro" id="IPR000866">
    <property type="entry name" value="AhpC/TSA"/>
</dbReference>
<dbReference type="InterPro" id="IPR013766">
    <property type="entry name" value="Thioredoxin_domain"/>
</dbReference>
<feature type="chain" id="PRO_5031288619" evidence="1">
    <location>
        <begin position="22"/>
        <end position="183"/>
    </location>
</feature>
<gene>
    <name evidence="3" type="ORF">HDF15_001725</name>
</gene>
<reference evidence="3 4" key="1">
    <citation type="submission" date="2020-08" db="EMBL/GenBank/DDBJ databases">
        <title>Genomic Encyclopedia of Type Strains, Phase IV (KMG-V): Genome sequencing to study the core and pangenomes of soil and plant-associated prokaryotes.</title>
        <authorList>
            <person name="Whitman W."/>
        </authorList>
    </citation>
    <scope>NUCLEOTIDE SEQUENCE [LARGE SCALE GENOMIC DNA]</scope>
    <source>
        <strain evidence="3 4">X5P3</strain>
    </source>
</reference>
<dbReference type="PANTHER" id="PTHR42852">
    <property type="entry name" value="THIOL:DISULFIDE INTERCHANGE PROTEIN DSBE"/>
    <property type="match status" value="1"/>
</dbReference>
<keyword evidence="1" id="KW-0732">Signal</keyword>
<name>A0A7W7ZNX9_9BACT</name>
<feature type="signal peptide" evidence="1">
    <location>
        <begin position="1"/>
        <end position="21"/>
    </location>
</feature>
<evidence type="ECO:0000313" key="4">
    <source>
        <dbReference type="Proteomes" id="UP000584867"/>
    </source>
</evidence>
<dbReference type="PANTHER" id="PTHR42852:SF13">
    <property type="entry name" value="PROTEIN DIPZ"/>
    <property type="match status" value="1"/>
</dbReference>
<comment type="caution">
    <text evidence="3">The sequence shown here is derived from an EMBL/GenBank/DDBJ whole genome shotgun (WGS) entry which is preliminary data.</text>
</comment>
<protein>
    <submittedName>
        <fullName evidence="3">Peroxiredoxin</fullName>
    </submittedName>
</protein>
<dbReference type="RefSeq" id="WP_184254526.1">
    <property type="nucleotide sequence ID" value="NZ_JACHIO010000006.1"/>
</dbReference>
<proteinExistence type="predicted"/>
<dbReference type="InterPro" id="IPR036249">
    <property type="entry name" value="Thioredoxin-like_sf"/>
</dbReference>
<dbReference type="AlphaFoldDB" id="A0A7W7ZNX9"/>
<dbReference type="Pfam" id="PF00578">
    <property type="entry name" value="AhpC-TSA"/>
    <property type="match status" value="1"/>
</dbReference>
<dbReference type="GO" id="GO:0016491">
    <property type="term" value="F:oxidoreductase activity"/>
    <property type="evidence" value="ECO:0007669"/>
    <property type="project" value="InterPro"/>
</dbReference>